<dbReference type="SUPFAM" id="SSF55729">
    <property type="entry name" value="Acyl-CoA N-acyltransferases (Nat)"/>
    <property type="match status" value="1"/>
</dbReference>
<keyword evidence="2" id="KW-0808">Transferase</keyword>
<dbReference type="OrthoDB" id="9795206at2"/>
<name>A0A2Y9B8I2_9FIRM</name>
<dbReference type="AlphaFoldDB" id="A0A2Y9B8I2"/>
<dbReference type="Gene3D" id="3.40.630.30">
    <property type="match status" value="1"/>
</dbReference>
<dbReference type="PANTHER" id="PTHR43415">
    <property type="entry name" value="SPERMIDINE N(1)-ACETYLTRANSFERASE"/>
    <property type="match status" value="1"/>
</dbReference>
<organism evidence="2 3">
    <name type="scientific">Faecalicatena orotica</name>
    <dbReference type="NCBI Taxonomy" id="1544"/>
    <lineage>
        <taxon>Bacteria</taxon>
        <taxon>Bacillati</taxon>
        <taxon>Bacillota</taxon>
        <taxon>Clostridia</taxon>
        <taxon>Lachnospirales</taxon>
        <taxon>Lachnospiraceae</taxon>
        <taxon>Faecalicatena</taxon>
    </lineage>
</organism>
<dbReference type="RefSeq" id="WP_109729362.1">
    <property type="nucleotide sequence ID" value="NZ_BAAACK010000007.1"/>
</dbReference>
<feature type="domain" description="N-acetyltransferase" evidence="1">
    <location>
        <begin position="1"/>
        <end position="161"/>
    </location>
</feature>
<gene>
    <name evidence="2" type="ORF">A8806_101274</name>
</gene>
<reference evidence="2 3" key="1">
    <citation type="submission" date="2018-05" db="EMBL/GenBank/DDBJ databases">
        <title>The Hungate 1000. A catalogue of reference genomes from the rumen microbiome.</title>
        <authorList>
            <person name="Kelly W."/>
        </authorList>
    </citation>
    <scope>NUCLEOTIDE SEQUENCE [LARGE SCALE GENOMIC DNA]</scope>
    <source>
        <strain evidence="2 3">NLAE-zl-C242</strain>
    </source>
</reference>
<keyword evidence="3" id="KW-1185">Reference proteome</keyword>
<evidence type="ECO:0000259" key="1">
    <source>
        <dbReference type="PROSITE" id="PS51186"/>
    </source>
</evidence>
<dbReference type="PANTHER" id="PTHR43415:SF3">
    <property type="entry name" value="GNAT-FAMILY ACETYLTRANSFERASE"/>
    <property type="match status" value="1"/>
</dbReference>
<proteinExistence type="predicted"/>
<dbReference type="InterPro" id="IPR016181">
    <property type="entry name" value="Acyl_CoA_acyltransferase"/>
</dbReference>
<dbReference type="EMBL" id="QGDL01000001">
    <property type="protein sequence ID" value="PWJ31987.1"/>
    <property type="molecule type" value="Genomic_DNA"/>
</dbReference>
<evidence type="ECO:0000313" key="3">
    <source>
        <dbReference type="Proteomes" id="UP000245845"/>
    </source>
</evidence>
<dbReference type="GO" id="GO:0016747">
    <property type="term" value="F:acyltransferase activity, transferring groups other than amino-acyl groups"/>
    <property type="evidence" value="ECO:0007669"/>
    <property type="project" value="InterPro"/>
</dbReference>
<comment type="caution">
    <text evidence="2">The sequence shown here is derived from an EMBL/GenBank/DDBJ whole genome shotgun (WGS) entry which is preliminary data.</text>
</comment>
<dbReference type="PROSITE" id="PS51186">
    <property type="entry name" value="GNAT"/>
    <property type="match status" value="1"/>
</dbReference>
<accession>A0A2Y9B8I2</accession>
<dbReference type="Proteomes" id="UP000245845">
    <property type="component" value="Unassembled WGS sequence"/>
</dbReference>
<protein>
    <submittedName>
        <fullName evidence="2">Diamine N-acetyltransferase</fullName>
    </submittedName>
</protein>
<sequence length="180" mass="20872">MYLRRLKEKDAFCMLEWMHDQEVVVHMAADFMHMTIDDCLQFINKSNEDESITLNRAVCTDSDEYLGTISLKNISSLDSNAEYAIVLKRAAIGGGAAKFATMEILKLAFDELNLHKVYLYVRSSNIRAQKFYNKIGFRNEGVFLDHVKNKKGDFENLIWLALLKDEFEELSKKRSEDKNE</sequence>
<dbReference type="InterPro" id="IPR000182">
    <property type="entry name" value="GNAT_dom"/>
</dbReference>
<evidence type="ECO:0000313" key="2">
    <source>
        <dbReference type="EMBL" id="PWJ31987.1"/>
    </source>
</evidence>
<dbReference type="Pfam" id="PF13302">
    <property type="entry name" value="Acetyltransf_3"/>
    <property type="match status" value="1"/>
</dbReference>